<gene>
    <name evidence="2" type="ORF">Aru02nite_15990</name>
</gene>
<reference evidence="2" key="1">
    <citation type="submission" date="2021-01" db="EMBL/GenBank/DDBJ databases">
        <title>Whole genome shotgun sequence of Actinocatenispora rupis NBRC 107355.</title>
        <authorList>
            <person name="Komaki H."/>
            <person name="Tamura T."/>
        </authorList>
    </citation>
    <scope>NUCLEOTIDE SEQUENCE</scope>
    <source>
        <strain evidence="2">NBRC 107355</strain>
    </source>
</reference>
<dbReference type="EMBL" id="BOMB01000009">
    <property type="protein sequence ID" value="GID10710.1"/>
    <property type="molecule type" value="Genomic_DNA"/>
</dbReference>
<evidence type="ECO:0000256" key="1">
    <source>
        <dbReference type="SAM" id="Phobius"/>
    </source>
</evidence>
<keyword evidence="1" id="KW-0812">Transmembrane</keyword>
<keyword evidence="1" id="KW-0472">Membrane</keyword>
<feature type="transmembrane region" description="Helical" evidence="1">
    <location>
        <begin position="109"/>
        <end position="129"/>
    </location>
</feature>
<name>A0A8J3IXT8_9ACTN</name>
<dbReference type="AlphaFoldDB" id="A0A8J3IXT8"/>
<organism evidence="2 3">
    <name type="scientific">Actinocatenispora rupis</name>
    <dbReference type="NCBI Taxonomy" id="519421"/>
    <lineage>
        <taxon>Bacteria</taxon>
        <taxon>Bacillati</taxon>
        <taxon>Actinomycetota</taxon>
        <taxon>Actinomycetes</taxon>
        <taxon>Micromonosporales</taxon>
        <taxon>Micromonosporaceae</taxon>
        <taxon>Actinocatenispora</taxon>
    </lineage>
</organism>
<feature type="transmembrane region" description="Helical" evidence="1">
    <location>
        <begin position="41"/>
        <end position="60"/>
    </location>
</feature>
<feature type="transmembrane region" description="Helical" evidence="1">
    <location>
        <begin position="72"/>
        <end position="97"/>
    </location>
</feature>
<keyword evidence="1" id="KW-1133">Transmembrane helix</keyword>
<dbReference type="Proteomes" id="UP000612808">
    <property type="component" value="Unassembled WGS sequence"/>
</dbReference>
<evidence type="ECO:0000313" key="3">
    <source>
        <dbReference type="Proteomes" id="UP000612808"/>
    </source>
</evidence>
<feature type="transmembrane region" description="Helical" evidence="1">
    <location>
        <begin position="6"/>
        <end position="29"/>
    </location>
</feature>
<comment type="caution">
    <text evidence="2">The sequence shown here is derived from an EMBL/GenBank/DDBJ whole genome shotgun (WGS) entry which is preliminary data.</text>
</comment>
<accession>A0A8J3IXT8</accession>
<sequence length="131" mass="13520">MDPITLFTVIALVAVPTVMFGGYSLLRLLPTGKLTDHQTNAFRAGHAHAGVLLVLTLVVLDLSRHGGLGVTARWILCLLLLVGVLAQSGGFFVHLAIGRRGGWSHGNTLTVGGAVLLAAAMIMTAVGVATA</sequence>
<evidence type="ECO:0000313" key="2">
    <source>
        <dbReference type="EMBL" id="GID10710.1"/>
    </source>
</evidence>
<protein>
    <submittedName>
        <fullName evidence="2">Uncharacterized protein</fullName>
    </submittedName>
</protein>
<keyword evidence="3" id="KW-1185">Reference proteome</keyword>
<dbReference type="RefSeq" id="WP_203656146.1">
    <property type="nucleotide sequence ID" value="NZ_BAAAZM010000003.1"/>
</dbReference>
<proteinExistence type="predicted"/>